<proteinExistence type="inferred from homology"/>
<dbReference type="GO" id="GO:0042773">
    <property type="term" value="P:ATP synthesis coupled electron transport"/>
    <property type="evidence" value="ECO:0007669"/>
    <property type="project" value="TreeGrafter"/>
</dbReference>
<keyword evidence="20" id="KW-1185">Reference proteome</keyword>
<feature type="transmembrane region" description="Helical" evidence="16">
    <location>
        <begin position="60"/>
        <end position="80"/>
    </location>
</feature>
<evidence type="ECO:0000256" key="5">
    <source>
        <dbReference type="ARBA" id="ARBA00022660"/>
    </source>
</evidence>
<keyword evidence="5 15" id="KW-0679">Respiratory chain</keyword>
<sequence length="269" mass="30500">MSSGDHERFAPRWYRPRRLAVFGVIAVLFLLTAACSQGIQSTWDPIGPVAQKQLQLFEVLVWTMVIVFVLVEGALIYIVIRYRRRPGQPRPPQIHGHTALEVTWTIVPTVLILGLGIWSVFTLFELDQPPTDQGEILEVTVTGHQWYFEFEYADADGNGKLISTANDLRIPVDRPISLILESDDVLHSFWVPKLGGKVDVVPTRQNTMWLMADSDLIEQQLPATYYGQCAELCGIAHAQMRFRVTVMSEEDYHGWVREYSPPPALTPRA</sequence>
<keyword evidence="6 15" id="KW-0812">Transmembrane</keyword>
<dbReference type="GO" id="GO:0005743">
    <property type="term" value="C:mitochondrial inner membrane"/>
    <property type="evidence" value="ECO:0007669"/>
    <property type="project" value="UniProtKB-SubCell"/>
</dbReference>
<dbReference type="Proteomes" id="UP001174909">
    <property type="component" value="Unassembled WGS sequence"/>
</dbReference>
<accession>A0AA35T826</accession>
<evidence type="ECO:0000256" key="3">
    <source>
        <dbReference type="ARBA" id="ARBA00015946"/>
    </source>
</evidence>
<dbReference type="PROSITE" id="PS50999">
    <property type="entry name" value="COX2_TM"/>
    <property type="match status" value="1"/>
</dbReference>
<evidence type="ECO:0000259" key="18">
    <source>
        <dbReference type="PROSITE" id="PS50999"/>
    </source>
</evidence>
<dbReference type="Gene3D" id="1.10.287.90">
    <property type="match status" value="1"/>
</dbReference>
<dbReference type="Pfam" id="PF00116">
    <property type="entry name" value="COX2"/>
    <property type="match status" value="1"/>
</dbReference>
<keyword evidence="10 15" id="KW-0249">Electron transport</keyword>
<evidence type="ECO:0000256" key="16">
    <source>
        <dbReference type="SAM" id="Phobius"/>
    </source>
</evidence>
<dbReference type="GO" id="GO:0016491">
    <property type="term" value="F:oxidoreductase activity"/>
    <property type="evidence" value="ECO:0007669"/>
    <property type="project" value="InterPro"/>
</dbReference>
<dbReference type="InterPro" id="IPR014222">
    <property type="entry name" value="Cyt_c_oxidase_su2"/>
</dbReference>
<feature type="transmembrane region" description="Helical" evidence="16">
    <location>
        <begin position="101"/>
        <end position="121"/>
    </location>
</feature>
<comment type="function">
    <text evidence="15">Component of the cytochrome c oxidase, the last enzyme in the mitochondrial electron transport chain which drives oxidative phosphorylation. The respiratory chain contains 3 multisubunit complexes succinate dehydrogenase (complex II, CII), ubiquinol-cytochrome c oxidoreductase (cytochrome b-c1 complex, complex III, CIII) and cytochrome c oxidase (complex IV, CIV), that cooperate to transfer electrons derived from NADH and succinate to molecular oxygen, creating an electrochemical gradient over the inner membrane that drives transmembrane transport and the ATP synthase. Cytochrome c oxidase is the component of the respiratory chain that catalyzes the reduction of oxygen to water. Electrons originating from reduced cytochrome c in the intermembrane space (IMS) are transferred via the dinuclear copper A center (CU(A)) of subunit 2 and heme A of subunit 1 to the active site in subunit 1, a binuclear center (BNC) formed by heme A3 and copper B (CU(B)). The BNC reduces molecular oxygen to 2 water molecules using 4 electrons from cytochrome c in the IMS and 4 protons from the mitochondrial matrix.</text>
</comment>
<evidence type="ECO:0000256" key="11">
    <source>
        <dbReference type="ARBA" id="ARBA00022989"/>
    </source>
</evidence>
<dbReference type="PANTHER" id="PTHR22888">
    <property type="entry name" value="CYTOCHROME C OXIDASE, SUBUNIT II"/>
    <property type="match status" value="1"/>
</dbReference>
<evidence type="ECO:0000256" key="4">
    <source>
        <dbReference type="ARBA" id="ARBA00022448"/>
    </source>
</evidence>
<organism evidence="19 20">
    <name type="scientific">Geodia barretti</name>
    <name type="common">Barrett's horny sponge</name>
    <dbReference type="NCBI Taxonomy" id="519541"/>
    <lineage>
        <taxon>Eukaryota</taxon>
        <taxon>Metazoa</taxon>
        <taxon>Porifera</taxon>
        <taxon>Demospongiae</taxon>
        <taxon>Heteroscleromorpha</taxon>
        <taxon>Tetractinellida</taxon>
        <taxon>Astrophorina</taxon>
        <taxon>Geodiidae</taxon>
        <taxon>Geodia</taxon>
    </lineage>
</organism>
<keyword evidence="15" id="KW-0496">Mitochondrion</keyword>
<comment type="subcellular location">
    <subcellularLocation>
        <location evidence="1">Membrane</location>
        <topology evidence="1">Multi-pass membrane protein</topology>
    </subcellularLocation>
    <subcellularLocation>
        <location evidence="15">Mitochondrion inner membrane</location>
        <topology evidence="15">Multi-pass membrane protein</topology>
    </subcellularLocation>
</comment>
<dbReference type="NCBIfam" id="TIGR02866">
    <property type="entry name" value="CoxB"/>
    <property type="match status" value="1"/>
</dbReference>
<dbReference type="Gene3D" id="2.60.40.420">
    <property type="entry name" value="Cupredoxins - blue copper proteins"/>
    <property type="match status" value="1"/>
</dbReference>
<evidence type="ECO:0000256" key="2">
    <source>
        <dbReference type="ARBA" id="ARBA00007866"/>
    </source>
</evidence>
<keyword evidence="15" id="KW-0999">Mitochondrion inner membrane</keyword>
<comment type="cofactor">
    <cofactor evidence="15">
        <name>Cu cation</name>
        <dbReference type="ChEBI" id="CHEBI:23378"/>
    </cofactor>
    <text evidence="15">Binds a copper A center.</text>
</comment>
<feature type="domain" description="Cytochrome oxidase subunit II transmembrane region profile" evidence="18">
    <location>
        <begin position="31"/>
        <end position="130"/>
    </location>
</feature>
<keyword evidence="11 16" id="KW-1133">Transmembrane helix</keyword>
<protein>
    <recommendedName>
        <fullName evidence="3 15">Cytochrome c oxidase subunit 2</fullName>
    </recommendedName>
</protein>
<dbReference type="PANTHER" id="PTHR22888:SF9">
    <property type="entry name" value="CYTOCHROME C OXIDASE SUBUNIT 2"/>
    <property type="match status" value="1"/>
</dbReference>
<gene>
    <name evidence="19" type="ORF">GBAR_LOCUS23366</name>
</gene>
<dbReference type="EMBL" id="CASHTH010003235">
    <property type="protein sequence ID" value="CAI8042066.1"/>
    <property type="molecule type" value="Genomic_DNA"/>
</dbReference>
<evidence type="ECO:0000256" key="1">
    <source>
        <dbReference type="ARBA" id="ARBA00004141"/>
    </source>
</evidence>
<evidence type="ECO:0000256" key="7">
    <source>
        <dbReference type="ARBA" id="ARBA00022723"/>
    </source>
</evidence>
<dbReference type="GO" id="GO:0005507">
    <property type="term" value="F:copper ion binding"/>
    <property type="evidence" value="ECO:0007669"/>
    <property type="project" value="InterPro"/>
</dbReference>
<evidence type="ECO:0000313" key="20">
    <source>
        <dbReference type="Proteomes" id="UP001174909"/>
    </source>
</evidence>
<evidence type="ECO:0000256" key="6">
    <source>
        <dbReference type="ARBA" id="ARBA00022692"/>
    </source>
</evidence>
<dbReference type="SUPFAM" id="SSF81464">
    <property type="entry name" value="Cytochrome c oxidase subunit II-like, transmembrane region"/>
    <property type="match status" value="1"/>
</dbReference>
<evidence type="ECO:0000313" key="19">
    <source>
        <dbReference type="EMBL" id="CAI8042066.1"/>
    </source>
</evidence>
<dbReference type="InterPro" id="IPR002429">
    <property type="entry name" value="CcO_II-like_C"/>
</dbReference>
<dbReference type="InterPro" id="IPR008972">
    <property type="entry name" value="Cupredoxin"/>
</dbReference>
<comment type="caution">
    <text evidence="19">The sequence shown here is derived from an EMBL/GenBank/DDBJ whole genome shotgun (WGS) entry which is preliminary data.</text>
</comment>
<evidence type="ECO:0000256" key="12">
    <source>
        <dbReference type="ARBA" id="ARBA00023008"/>
    </source>
</evidence>
<keyword evidence="12 15" id="KW-0186">Copper</keyword>
<evidence type="ECO:0000256" key="15">
    <source>
        <dbReference type="RuleBase" id="RU000457"/>
    </source>
</evidence>
<evidence type="ECO:0000259" key="17">
    <source>
        <dbReference type="PROSITE" id="PS50857"/>
    </source>
</evidence>
<name>A0AA35T826_GEOBA</name>
<keyword evidence="8" id="KW-0460">Magnesium</keyword>
<evidence type="ECO:0000256" key="13">
    <source>
        <dbReference type="ARBA" id="ARBA00023136"/>
    </source>
</evidence>
<dbReference type="SUPFAM" id="SSF49503">
    <property type="entry name" value="Cupredoxins"/>
    <property type="match status" value="1"/>
</dbReference>
<dbReference type="GO" id="GO:0004129">
    <property type="term" value="F:cytochrome-c oxidase activity"/>
    <property type="evidence" value="ECO:0007669"/>
    <property type="project" value="UniProtKB-EC"/>
</dbReference>
<dbReference type="AlphaFoldDB" id="A0AA35T826"/>
<keyword evidence="13 15" id="KW-0472">Membrane</keyword>
<feature type="domain" description="Cytochrome oxidase subunit II copper A binding" evidence="17">
    <location>
        <begin position="134"/>
        <end position="258"/>
    </location>
</feature>
<keyword evidence="9" id="KW-1278">Translocase</keyword>
<dbReference type="PROSITE" id="PS50857">
    <property type="entry name" value="COX2_CUA"/>
    <property type="match status" value="1"/>
</dbReference>
<evidence type="ECO:0000256" key="8">
    <source>
        <dbReference type="ARBA" id="ARBA00022842"/>
    </source>
</evidence>
<reference evidence="19" key="1">
    <citation type="submission" date="2023-03" db="EMBL/GenBank/DDBJ databases">
        <authorList>
            <person name="Steffen K."/>
            <person name="Cardenas P."/>
        </authorList>
    </citation>
    <scope>NUCLEOTIDE SEQUENCE</scope>
</reference>
<keyword evidence="7 15" id="KW-0479">Metal-binding</keyword>
<dbReference type="PRINTS" id="PR01166">
    <property type="entry name" value="CYCOXIDASEII"/>
</dbReference>
<evidence type="ECO:0000256" key="9">
    <source>
        <dbReference type="ARBA" id="ARBA00022967"/>
    </source>
</evidence>
<dbReference type="InterPro" id="IPR045187">
    <property type="entry name" value="CcO_II"/>
</dbReference>
<keyword evidence="4 15" id="KW-0813">Transport</keyword>
<dbReference type="InterPro" id="IPR036257">
    <property type="entry name" value="Cyt_c_oxidase_su2_TM_sf"/>
</dbReference>
<evidence type="ECO:0000256" key="14">
    <source>
        <dbReference type="ARBA" id="ARBA00049512"/>
    </source>
</evidence>
<comment type="similarity">
    <text evidence="2 15">Belongs to the cytochrome c oxidase subunit 2 family.</text>
</comment>
<evidence type="ECO:0000256" key="10">
    <source>
        <dbReference type="ARBA" id="ARBA00022982"/>
    </source>
</evidence>
<feature type="non-terminal residue" evidence="19">
    <location>
        <position position="269"/>
    </location>
</feature>
<dbReference type="Pfam" id="PF02790">
    <property type="entry name" value="COX2_TM"/>
    <property type="match status" value="1"/>
</dbReference>
<dbReference type="InterPro" id="IPR011759">
    <property type="entry name" value="Cyt_c_oxidase_su2_TM_dom"/>
</dbReference>
<comment type="catalytic activity">
    <reaction evidence="14">
        <text>4 Fe(II)-[cytochrome c] + O2 + 8 H(+)(in) = 4 Fe(III)-[cytochrome c] + 2 H2O + 4 H(+)(out)</text>
        <dbReference type="Rhea" id="RHEA:11436"/>
        <dbReference type="Rhea" id="RHEA-COMP:10350"/>
        <dbReference type="Rhea" id="RHEA-COMP:14399"/>
        <dbReference type="ChEBI" id="CHEBI:15377"/>
        <dbReference type="ChEBI" id="CHEBI:15378"/>
        <dbReference type="ChEBI" id="CHEBI:15379"/>
        <dbReference type="ChEBI" id="CHEBI:29033"/>
        <dbReference type="ChEBI" id="CHEBI:29034"/>
        <dbReference type="EC" id="7.1.1.9"/>
    </reaction>
    <physiologicalReaction direction="left-to-right" evidence="14">
        <dbReference type="Rhea" id="RHEA:11437"/>
    </physiologicalReaction>
</comment>